<dbReference type="OrthoDB" id="3165318at2759"/>
<name>A0A8H8CF16_PSICU</name>
<reference evidence="1" key="1">
    <citation type="submission" date="2021-02" db="EMBL/GenBank/DDBJ databases">
        <title>Psilocybe cubensis genome.</title>
        <authorList>
            <person name="Mckernan K.J."/>
            <person name="Crawford S."/>
            <person name="Trippe A."/>
            <person name="Kane L.T."/>
            <person name="Mclaughlin S."/>
        </authorList>
    </citation>
    <scope>NUCLEOTIDE SEQUENCE [LARGE SCALE GENOMIC DNA]</scope>
    <source>
        <strain evidence="1">MGC-MH-2018</strain>
    </source>
</reference>
<dbReference type="EMBL" id="JAFIQS010000013">
    <property type="protein sequence ID" value="KAG5163817.1"/>
    <property type="molecule type" value="Genomic_DNA"/>
</dbReference>
<evidence type="ECO:0000313" key="1">
    <source>
        <dbReference type="EMBL" id="KAG5163817.1"/>
    </source>
</evidence>
<organism evidence="1">
    <name type="scientific">Psilocybe cubensis</name>
    <name type="common">Psychedelic mushroom</name>
    <name type="synonym">Stropharia cubensis</name>
    <dbReference type="NCBI Taxonomy" id="181762"/>
    <lineage>
        <taxon>Eukaryota</taxon>
        <taxon>Fungi</taxon>
        <taxon>Dikarya</taxon>
        <taxon>Basidiomycota</taxon>
        <taxon>Agaricomycotina</taxon>
        <taxon>Agaricomycetes</taxon>
        <taxon>Agaricomycetidae</taxon>
        <taxon>Agaricales</taxon>
        <taxon>Agaricineae</taxon>
        <taxon>Strophariaceae</taxon>
        <taxon>Psilocybe</taxon>
    </lineage>
</organism>
<accession>A0A8H8CF16</accession>
<sequence length="215" mass="23966">MSGNNRRLEFEYSDLPKSYQLMLMFEPMAEGKVYTEMFPTCWKVLRLIKEVSGVAKAIYTSDTGFMVPQTDCGNIICAGTARPCEMGQLCTVMTDNDGDNYLEQATTGAKGIIQCKVDSSLPATVAFGIFNTEKTAFEPLFTWRDIPKGDKLSIKVTPVLKIYAVSNYQETEVVRSDVVSNLLFREDILNLPAVSRWTVSVDSNTKSIQIARALQ</sequence>
<proteinExistence type="predicted"/>
<protein>
    <submittedName>
        <fullName evidence="1">Uncharacterized protein</fullName>
    </submittedName>
</protein>
<gene>
    <name evidence="1" type="ORF">JR316_011008</name>
</gene>
<dbReference type="AlphaFoldDB" id="A0A8H8CF16"/>
<comment type="caution">
    <text evidence="1">The sequence shown here is derived from an EMBL/GenBank/DDBJ whole genome shotgun (WGS) entry which is preliminary data.</text>
</comment>